<name>A0A450VXT0_9GAMM</name>
<proteinExistence type="predicted"/>
<protein>
    <submittedName>
        <fullName evidence="1">Uncharacterized protein</fullName>
    </submittedName>
</protein>
<dbReference type="AlphaFoldDB" id="A0A450VXT0"/>
<sequence length="82" mass="9632">MKSKLSVRTVPWPKLFEQVTRPRIVDGKRVSGLRFDDLDDQRVIGLLQNLCRFLVLPKGFFHSSMRKWMDRRMLGVSLSNDL</sequence>
<organism evidence="1">
    <name type="scientific">Candidatus Kentrum sp. LPFa</name>
    <dbReference type="NCBI Taxonomy" id="2126335"/>
    <lineage>
        <taxon>Bacteria</taxon>
        <taxon>Pseudomonadati</taxon>
        <taxon>Pseudomonadota</taxon>
        <taxon>Gammaproteobacteria</taxon>
        <taxon>Candidatus Kentrum</taxon>
    </lineage>
</organism>
<dbReference type="EMBL" id="CAADFK010000010">
    <property type="protein sequence ID" value="VFK09618.1"/>
    <property type="molecule type" value="Genomic_DNA"/>
</dbReference>
<accession>A0A450VXT0</accession>
<evidence type="ECO:0000313" key="1">
    <source>
        <dbReference type="EMBL" id="VFK09618.1"/>
    </source>
</evidence>
<reference evidence="1" key="1">
    <citation type="submission" date="2019-02" db="EMBL/GenBank/DDBJ databases">
        <authorList>
            <person name="Gruber-Vodicka R. H."/>
            <person name="Seah K. B. B."/>
        </authorList>
    </citation>
    <scope>NUCLEOTIDE SEQUENCE</scope>
    <source>
        <strain evidence="1">BECK_S313</strain>
    </source>
</reference>
<gene>
    <name evidence="1" type="ORF">BECKLPF1236B_GA0070989_101026</name>
</gene>